<dbReference type="EMBL" id="QREV01000062">
    <property type="protein sequence ID" value="RDU47749.1"/>
    <property type="molecule type" value="Genomic_DNA"/>
</dbReference>
<evidence type="ECO:0000313" key="1">
    <source>
        <dbReference type="EMBL" id="MBC8603510.1"/>
    </source>
</evidence>
<organism evidence="2 3">
    <name type="scientific">Parabacteroides acidifaciens</name>
    <dbReference type="NCBI Taxonomy" id="2290935"/>
    <lineage>
        <taxon>Bacteria</taxon>
        <taxon>Pseudomonadati</taxon>
        <taxon>Bacteroidota</taxon>
        <taxon>Bacteroidia</taxon>
        <taxon>Bacteroidales</taxon>
        <taxon>Tannerellaceae</taxon>
        <taxon>Parabacteroides</taxon>
    </lineage>
</organism>
<dbReference type="Proteomes" id="UP000256321">
    <property type="component" value="Unassembled WGS sequence"/>
</dbReference>
<dbReference type="EMBL" id="JACRTI010000062">
    <property type="protein sequence ID" value="MBC8603510.1"/>
    <property type="molecule type" value="Genomic_DNA"/>
</dbReference>
<reference evidence="1 4" key="2">
    <citation type="submission" date="2020-08" db="EMBL/GenBank/DDBJ databases">
        <title>Genome public.</title>
        <authorList>
            <person name="Liu C."/>
            <person name="Sun Q."/>
        </authorList>
    </citation>
    <scope>NUCLEOTIDE SEQUENCE [LARGE SCALE GENOMIC DNA]</scope>
    <source>
        <strain evidence="1 4">426_9</strain>
    </source>
</reference>
<evidence type="ECO:0000313" key="4">
    <source>
        <dbReference type="Proteomes" id="UP000629596"/>
    </source>
</evidence>
<evidence type="ECO:0000313" key="3">
    <source>
        <dbReference type="Proteomes" id="UP000256321"/>
    </source>
</evidence>
<protein>
    <submittedName>
        <fullName evidence="2">Uncharacterized protein</fullName>
    </submittedName>
</protein>
<dbReference type="AlphaFoldDB" id="A0A3D8H9T2"/>
<dbReference type="Proteomes" id="UP000629596">
    <property type="component" value="Unassembled WGS sequence"/>
</dbReference>
<name>A0A3D8H9T2_9BACT</name>
<evidence type="ECO:0000313" key="2">
    <source>
        <dbReference type="EMBL" id="RDU47749.1"/>
    </source>
</evidence>
<accession>A0A3D8H9T2</accession>
<keyword evidence="4" id="KW-1185">Reference proteome</keyword>
<reference evidence="2 3" key="1">
    <citation type="submission" date="2018-07" db="EMBL/GenBank/DDBJ databases">
        <title>Parabacteroides acidifaciens nov. sp., isolated from human feces.</title>
        <authorList>
            <person name="Wang Y.J."/>
        </authorList>
    </citation>
    <scope>NUCLEOTIDE SEQUENCE [LARGE SCALE GENOMIC DNA]</scope>
    <source>
        <strain evidence="2 3">426-9</strain>
    </source>
</reference>
<comment type="caution">
    <text evidence="2">The sequence shown here is derived from an EMBL/GenBank/DDBJ whole genome shotgun (WGS) entry which is preliminary data.</text>
</comment>
<proteinExistence type="predicted"/>
<gene>
    <name evidence="2" type="ORF">DWU89_17935</name>
    <name evidence="1" type="ORF">H8784_17510</name>
</gene>
<dbReference type="RefSeq" id="WP_115501003.1">
    <property type="nucleotide sequence ID" value="NZ_JACRTI010000062.1"/>
</dbReference>
<sequence>MNTHYSSSGQILMSPESYLTVPAKTGVDVEIWVYSQTGRLISHVMGKSLSEKYVCLCKNKSRTDVASIAVVNIEDVSYVYKIKRA</sequence>